<evidence type="ECO:0000313" key="3">
    <source>
        <dbReference type="Proteomes" id="UP001303046"/>
    </source>
</evidence>
<keyword evidence="1" id="KW-0732">Signal</keyword>
<gene>
    <name evidence="2" type="primary">Necator_chrV.g18851</name>
    <name evidence="2" type="ORF">RB195_014060</name>
</gene>
<proteinExistence type="predicted"/>
<keyword evidence="3" id="KW-1185">Reference proteome</keyword>
<dbReference type="EMBL" id="JAVFWL010000005">
    <property type="protein sequence ID" value="KAK6755464.1"/>
    <property type="molecule type" value="Genomic_DNA"/>
</dbReference>
<name>A0ABR1DYF9_NECAM</name>
<evidence type="ECO:0000313" key="2">
    <source>
        <dbReference type="EMBL" id="KAK6755464.1"/>
    </source>
</evidence>
<feature type="chain" id="PRO_5046030636" evidence="1">
    <location>
        <begin position="17"/>
        <end position="424"/>
    </location>
</feature>
<evidence type="ECO:0000256" key="1">
    <source>
        <dbReference type="SAM" id="SignalP"/>
    </source>
</evidence>
<accession>A0ABR1DYF9</accession>
<reference evidence="2 3" key="1">
    <citation type="submission" date="2023-08" db="EMBL/GenBank/DDBJ databases">
        <title>A Necator americanus chromosomal reference genome.</title>
        <authorList>
            <person name="Ilik V."/>
            <person name="Petrzelkova K.J."/>
            <person name="Pardy F."/>
            <person name="Fuh T."/>
            <person name="Niatou-Singa F.S."/>
            <person name="Gouil Q."/>
            <person name="Baker L."/>
            <person name="Ritchie M.E."/>
            <person name="Jex A.R."/>
            <person name="Gazzola D."/>
            <person name="Li H."/>
            <person name="Toshio Fujiwara R."/>
            <person name="Zhan B."/>
            <person name="Aroian R.V."/>
            <person name="Pafco B."/>
            <person name="Schwarz E.M."/>
        </authorList>
    </citation>
    <scope>NUCLEOTIDE SEQUENCE [LARGE SCALE GENOMIC DNA]</scope>
    <source>
        <strain evidence="2 3">Aroian</strain>
        <tissue evidence="2">Whole animal</tissue>
    </source>
</reference>
<organism evidence="2 3">
    <name type="scientific">Necator americanus</name>
    <name type="common">Human hookworm</name>
    <dbReference type="NCBI Taxonomy" id="51031"/>
    <lineage>
        <taxon>Eukaryota</taxon>
        <taxon>Metazoa</taxon>
        <taxon>Ecdysozoa</taxon>
        <taxon>Nematoda</taxon>
        <taxon>Chromadorea</taxon>
        <taxon>Rhabditida</taxon>
        <taxon>Rhabditina</taxon>
        <taxon>Rhabditomorpha</taxon>
        <taxon>Strongyloidea</taxon>
        <taxon>Ancylostomatidae</taxon>
        <taxon>Bunostominae</taxon>
        <taxon>Necator</taxon>
    </lineage>
</organism>
<comment type="caution">
    <text evidence="2">The sequence shown here is derived from an EMBL/GenBank/DDBJ whole genome shotgun (WGS) entry which is preliminary data.</text>
</comment>
<protein>
    <submittedName>
        <fullName evidence="2">Uncharacterized protein</fullName>
    </submittedName>
</protein>
<sequence length="424" mass="48118">MRLLIIFPLLVAYCSTYQDLYILIDEISLYNCRGVKNEIKIEEEDVNIVNEKGNKVYYIHAPGNYSLHFKRIKVERDFGFLAGEIGVTLQVPIIEGPAGIRFDLPYTMVPETGLLSQQCDEHSGIIERNGRQYCRYCDLCGVGEQLESELNGRMHQFLPVAPGDTQADGQRCGSISASEYDFKRTISLPNRDTLEQLIRSKVQGVDDEVRKRLNKGRGRFQVFLNLISADKPSISQKRWFDGSKECKCCKTRSSSCGSLSYLYCNIEDCKSGWALQCLHNTARIAACYTVEFNYRMTTSYVDVLQFLQQNGYPDQELAVAQPQPVQMIMVRLIAVLVNLLTTERAFSRIPYFNFPKEDCFRFFPSARENSPFFKAKRCAHGICSARTTNAIASGTMCGSDRGTKDTLEEVLHDILEFEAVLFAL</sequence>
<feature type="signal peptide" evidence="1">
    <location>
        <begin position="1"/>
        <end position="16"/>
    </location>
</feature>
<dbReference type="Proteomes" id="UP001303046">
    <property type="component" value="Unassembled WGS sequence"/>
</dbReference>